<feature type="transmembrane region" description="Helical" evidence="2">
    <location>
        <begin position="37"/>
        <end position="56"/>
    </location>
</feature>
<protein>
    <submittedName>
        <fullName evidence="3">Uncharacterized protein</fullName>
    </submittedName>
</protein>
<name>A0ABY6NKS2_RALSL</name>
<proteinExistence type="predicted"/>
<evidence type="ECO:0000256" key="1">
    <source>
        <dbReference type="SAM" id="MobiDB-lite"/>
    </source>
</evidence>
<keyword evidence="2" id="KW-1133">Transmembrane helix</keyword>
<keyword evidence="2" id="KW-0812">Transmembrane</keyword>
<reference evidence="3" key="1">
    <citation type="submission" date="2021-10" db="EMBL/GenBank/DDBJ databases">
        <title>Complete genome sequences of five Ralstonia solancearum strains isolated from sunflower.</title>
        <authorList>
            <person name="She X."/>
            <person name="He Z."/>
        </authorList>
    </citation>
    <scope>NUCLEOTIDE SEQUENCE</scope>
    <source>
        <strain evidence="3">RS638</strain>
    </source>
</reference>
<gene>
    <name evidence="3" type="ORF">LH706_20355</name>
</gene>
<evidence type="ECO:0000256" key="2">
    <source>
        <dbReference type="SAM" id="Phobius"/>
    </source>
</evidence>
<accession>A0ABY6NKS2</accession>
<sequence>MSTSLSHPRRSRGSACRCVPSWRAIGKPHRPAGTGRILVLTCGGGSVGIVHASARLRRRLRMPTRPDGDVSMAQADWPALAPGTCLPGQREAPRGSARGHAD</sequence>
<geneLocation type="plasmid" evidence="3">
    <name>p1</name>
</geneLocation>
<dbReference type="EMBL" id="CP085044">
    <property type="protein sequence ID" value="UZF17890.1"/>
    <property type="molecule type" value="Genomic_DNA"/>
</dbReference>
<keyword evidence="3" id="KW-0614">Plasmid</keyword>
<feature type="region of interest" description="Disordered" evidence="1">
    <location>
        <begin position="79"/>
        <end position="102"/>
    </location>
</feature>
<keyword evidence="2" id="KW-0472">Membrane</keyword>
<organism evidence="3">
    <name type="scientific">Ralstonia solanacearum</name>
    <name type="common">Pseudomonas solanacearum</name>
    <dbReference type="NCBI Taxonomy" id="305"/>
    <lineage>
        <taxon>Bacteria</taxon>
        <taxon>Pseudomonadati</taxon>
        <taxon>Pseudomonadota</taxon>
        <taxon>Betaproteobacteria</taxon>
        <taxon>Burkholderiales</taxon>
        <taxon>Burkholderiaceae</taxon>
        <taxon>Ralstonia</taxon>
        <taxon>Ralstonia solanacearum species complex</taxon>
    </lineage>
</organism>
<evidence type="ECO:0000313" key="3">
    <source>
        <dbReference type="EMBL" id="UZF17890.1"/>
    </source>
</evidence>